<sequence length="148" mass="16197">MAETSLAYVIYEGFANGQLDRWDAIIHPDVVINSPAGRDTVGRDALKGWVQAFLSAFRPRVDLIDHYVAGDRALVAINMHWKHDGTPFFGIEPTGTSGTSVETLLLRLKDGLVTHFDVADNTLDLAIYLHEQGMDLPRSVTPPALIAG</sequence>
<dbReference type="RefSeq" id="WP_135965603.1">
    <property type="nucleotide sequence ID" value="NZ_SRXT01000009.1"/>
</dbReference>
<dbReference type="SUPFAM" id="SSF54427">
    <property type="entry name" value="NTF2-like"/>
    <property type="match status" value="1"/>
</dbReference>
<keyword evidence="3" id="KW-1185">Reference proteome</keyword>
<evidence type="ECO:0000313" key="3">
    <source>
        <dbReference type="Proteomes" id="UP000306147"/>
    </source>
</evidence>
<gene>
    <name evidence="2" type="ORF">E5A73_19890</name>
</gene>
<dbReference type="InterPro" id="IPR037401">
    <property type="entry name" value="SnoaL-like"/>
</dbReference>
<evidence type="ECO:0000259" key="1">
    <source>
        <dbReference type="Pfam" id="PF12680"/>
    </source>
</evidence>
<dbReference type="EMBL" id="SRXT01000009">
    <property type="protein sequence ID" value="TGX49110.1"/>
    <property type="molecule type" value="Genomic_DNA"/>
</dbReference>
<dbReference type="Pfam" id="PF12680">
    <property type="entry name" value="SnoaL_2"/>
    <property type="match status" value="1"/>
</dbReference>
<reference evidence="2 3" key="1">
    <citation type="submission" date="2019-04" db="EMBL/GenBank/DDBJ databases">
        <title>Sphingomonas psychrotolerans sp. nov., isolated from soil in the Tianshan Mountains, Xinjiang, China.</title>
        <authorList>
            <person name="Luo Y."/>
            <person name="Sheng H."/>
        </authorList>
    </citation>
    <scope>NUCLEOTIDE SEQUENCE [LARGE SCALE GENOMIC DNA]</scope>
    <source>
        <strain evidence="2 3">ZFGT-11</strain>
    </source>
</reference>
<dbReference type="Proteomes" id="UP000306147">
    <property type="component" value="Unassembled WGS sequence"/>
</dbReference>
<protein>
    <recommendedName>
        <fullName evidence="1">SnoaL-like domain-containing protein</fullName>
    </recommendedName>
</protein>
<proteinExistence type="predicted"/>
<feature type="domain" description="SnoaL-like" evidence="1">
    <location>
        <begin position="11"/>
        <end position="115"/>
    </location>
</feature>
<comment type="caution">
    <text evidence="2">The sequence shown here is derived from an EMBL/GenBank/DDBJ whole genome shotgun (WGS) entry which is preliminary data.</text>
</comment>
<accession>A0A4S1X2P9</accession>
<name>A0A4S1X2P9_9SPHN</name>
<dbReference type="OrthoDB" id="7479079at2"/>
<organism evidence="2 3">
    <name type="scientific">Sphingomonas gei</name>
    <dbReference type="NCBI Taxonomy" id="1395960"/>
    <lineage>
        <taxon>Bacteria</taxon>
        <taxon>Pseudomonadati</taxon>
        <taxon>Pseudomonadota</taxon>
        <taxon>Alphaproteobacteria</taxon>
        <taxon>Sphingomonadales</taxon>
        <taxon>Sphingomonadaceae</taxon>
        <taxon>Sphingomonas</taxon>
    </lineage>
</organism>
<dbReference type="AlphaFoldDB" id="A0A4S1X2P9"/>
<evidence type="ECO:0000313" key="2">
    <source>
        <dbReference type="EMBL" id="TGX49110.1"/>
    </source>
</evidence>
<dbReference type="InterPro" id="IPR032710">
    <property type="entry name" value="NTF2-like_dom_sf"/>
</dbReference>
<dbReference type="Gene3D" id="3.10.450.50">
    <property type="match status" value="1"/>
</dbReference>